<evidence type="ECO:0000313" key="1">
    <source>
        <dbReference type="EMBL" id="PRQ44660.1"/>
    </source>
</evidence>
<accession>A0A2P6RE09</accession>
<reference evidence="1 2" key="1">
    <citation type="journal article" date="2018" name="Nat. Genet.">
        <title>The Rosa genome provides new insights in the design of modern roses.</title>
        <authorList>
            <person name="Bendahmane M."/>
        </authorList>
    </citation>
    <scope>NUCLEOTIDE SEQUENCE [LARGE SCALE GENOMIC DNA]</scope>
    <source>
        <strain evidence="2">cv. Old Blush</strain>
    </source>
</reference>
<gene>
    <name evidence="1" type="ORF">RchiOBHm_Chr3g0481661</name>
</gene>
<proteinExistence type="predicted"/>
<name>A0A2P6RE09_ROSCH</name>
<comment type="caution">
    <text evidence="1">The sequence shown here is derived from an EMBL/GenBank/DDBJ whole genome shotgun (WGS) entry which is preliminary data.</text>
</comment>
<sequence length="71" mass="7905">MSHLYGVLRKSKMVDMVGFMDSTKTGAIGCGNPIERSRAIADRLKKAKRGQIILLPYNSGYALFKYCIHAL</sequence>
<dbReference type="Proteomes" id="UP000238479">
    <property type="component" value="Chromosome 3"/>
</dbReference>
<dbReference type="AlphaFoldDB" id="A0A2P6RE09"/>
<evidence type="ECO:0000313" key="2">
    <source>
        <dbReference type="Proteomes" id="UP000238479"/>
    </source>
</evidence>
<dbReference type="Gramene" id="PRQ44660">
    <property type="protein sequence ID" value="PRQ44660"/>
    <property type="gene ID" value="RchiOBHm_Chr3g0481661"/>
</dbReference>
<protein>
    <submittedName>
        <fullName evidence="1">Uncharacterized protein</fullName>
    </submittedName>
</protein>
<dbReference type="OMA" id="FKYCIHA"/>
<keyword evidence="2" id="KW-1185">Reference proteome</keyword>
<organism evidence="1 2">
    <name type="scientific">Rosa chinensis</name>
    <name type="common">China rose</name>
    <dbReference type="NCBI Taxonomy" id="74649"/>
    <lineage>
        <taxon>Eukaryota</taxon>
        <taxon>Viridiplantae</taxon>
        <taxon>Streptophyta</taxon>
        <taxon>Embryophyta</taxon>
        <taxon>Tracheophyta</taxon>
        <taxon>Spermatophyta</taxon>
        <taxon>Magnoliopsida</taxon>
        <taxon>eudicotyledons</taxon>
        <taxon>Gunneridae</taxon>
        <taxon>Pentapetalae</taxon>
        <taxon>rosids</taxon>
        <taxon>fabids</taxon>
        <taxon>Rosales</taxon>
        <taxon>Rosaceae</taxon>
        <taxon>Rosoideae</taxon>
        <taxon>Rosoideae incertae sedis</taxon>
        <taxon>Rosa</taxon>
    </lineage>
</organism>
<dbReference type="EMBL" id="PDCK01000041">
    <property type="protein sequence ID" value="PRQ44660.1"/>
    <property type="molecule type" value="Genomic_DNA"/>
</dbReference>